<dbReference type="OrthoDB" id="1107533at2759"/>
<dbReference type="EMBL" id="CACVBM020001151">
    <property type="protein sequence ID" value="CAA7034753.1"/>
    <property type="molecule type" value="Genomic_DNA"/>
</dbReference>
<dbReference type="SMART" id="SM00256">
    <property type="entry name" value="FBOX"/>
    <property type="match status" value="1"/>
</dbReference>
<feature type="domain" description="F-box" evidence="1">
    <location>
        <begin position="22"/>
        <end position="68"/>
    </location>
</feature>
<evidence type="ECO:0000313" key="2">
    <source>
        <dbReference type="EMBL" id="CAA7034753.1"/>
    </source>
</evidence>
<dbReference type="InterPro" id="IPR050942">
    <property type="entry name" value="F-box_BR-signaling"/>
</dbReference>
<sequence length="231" mass="27045">MEMKQQNPNPKPCTKLRRRAPSISWLNLPGDLLNAVFERLGFADARRVESVCRSWCSAARQCSAKKQIPWLILLPEEDDKIERHWCTLFNPEEEGKLYRMRADVFEFANSACLATHGNWLLMVDHWSELYILNLFTHEKIYLPEVESQLGTTQLELTSSRGRFCLSNDQLQRPMKLKGINDVMHSPVFWIDEQTKEYVVVWGLGEWCVVYAKKGDVFWNQIQMPPPPSRFR</sequence>
<dbReference type="Gene3D" id="1.20.1280.50">
    <property type="match status" value="1"/>
</dbReference>
<keyword evidence="3" id="KW-1185">Reference proteome</keyword>
<name>A0A6D2JC68_9BRAS</name>
<evidence type="ECO:0000313" key="3">
    <source>
        <dbReference type="Proteomes" id="UP000467841"/>
    </source>
</evidence>
<dbReference type="PANTHER" id="PTHR44259:SF26">
    <property type="entry name" value="F-BOX FAMILY PROTEIN-LIKE PROTEIN"/>
    <property type="match status" value="1"/>
</dbReference>
<dbReference type="SUPFAM" id="SSF81383">
    <property type="entry name" value="F-box domain"/>
    <property type="match status" value="1"/>
</dbReference>
<gene>
    <name evidence="2" type="ORF">MERR_LOCUS21988</name>
</gene>
<organism evidence="2 3">
    <name type="scientific">Microthlaspi erraticum</name>
    <dbReference type="NCBI Taxonomy" id="1685480"/>
    <lineage>
        <taxon>Eukaryota</taxon>
        <taxon>Viridiplantae</taxon>
        <taxon>Streptophyta</taxon>
        <taxon>Embryophyta</taxon>
        <taxon>Tracheophyta</taxon>
        <taxon>Spermatophyta</taxon>
        <taxon>Magnoliopsida</taxon>
        <taxon>eudicotyledons</taxon>
        <taxon>Gunneridae</taxon>
        <taxon>Pentapetalae</taxon>
        <taxon>rosids</taxon>
        <taxon>malvids</taxon>
        <taxon>Brassicales</taxon>
        <taxon>Brassicaceae</taxon>
        <taxon>Coluteocarpeae</taxon>
        <taxon>Microthlaspi</taxon>
    </lineage>
</organism>
<comment type="caution">
    <text evidence="2">The sequence shown here is derived from an EMBL/GenBank/DDBJ whole genome shotgun (WGS) entry which is preliminary data.</text>
</comment>
<accession>A0A6D2JC68</accession>
<protein>
    <recommendedName>
        <fullName evidence="1">F-box domain-containing protein</fullName>
    </recommendedName>
</protein>
<dbReference type="PROSITE" id="PS50181">
    <property type="entry name" value="FBOX"/>
    <property type="match status" value="1"/>
</dbReference>
<dbReference type="InterPro" id="IPR036047">
    <property type="entry name" value="F-box-like_dom_sf"/>
</dbReference>
<dbReference type="PANTHER" id="PTHR44259">
    <property type="entry name" value="OS07G0183000 PROTEIN-RELATED"/>
    <property type="match status" value="1"/>
</dbReference>
<dbReference type="InterPro" id="IPR001810">
    <property type="entry name" value="F-box_dom"/>
</dbReference>
<dbReference type="AlphaFoldDB" id="A0A6D2JC68"/>
<dbReference type="Proteomes" id="UP000467841">
    <property type="component" value="Unassembled WGS sequence"/>
</dbReference>
<evidence type="ECO:0000259" key="1">
    <source>
        <dbReference type="PROSITE" id="PS50181"/>
    </source>
</evidence>
<reference evidence="2" key="1">
    <citation type="submission" date="2020-01" db="EMBL/GenBank/DDBJ databases">
        <authorList>
            <person name="Mishra B."/>
        </authorList>
    </citation>
    <scope>NUCLEOTIDE SEQUENCE [LARGE SCALE GENOMIC DNA]</scope>
</reference>
<dbReference type="InterPro" id="IPR005174">
    <property type="entry name" value="KIB1-4_b-propeller"/>
</dbReference>
<dbReference type="Pfam" id="PF03478">
    <property type="entry name" value="Beta-prop_KIB1-4"/>
    <property type="match status" value="1"/>
</dbReference>
<dbReference type="Pfam" id="PF00646">
    <property type="entry name" value="F-box"/>
    <property type="match status" value="1"/>
</dbReference>
<proteinExistence type="predicted"/>